<dbReference type="InterPro" id="IPR050351">
    <property type="entry name" value="BphY/WalK/GraS-like"/>
</dbReference>
<dbReference type="InterPro" id="IPR003661">
    <property type="entry name" value="HisK_dim/P_dom"/>
</dbReference>
<dbReference type="PANTHER" id="PTHR45453:SF3">
    <property type="entry name" value="HISTIDINE KINASE"/>
    <property type="match status" value="1"/>
</dbReference>
<dbReference type="RefSeq" id="WP_085279491.1">
    <property type="nucleotide sequence ID" value="NZ_FXAE01000043.1"/>
</dbReference>
<evidence type="ECO:0000313" key="16">
    <source>
        <dbReference type="EMBL" id="SMF52059.1"/>
    </source>
</evidence>
<evidence type="ECO:0000256" key="6">
    <source>
        <dbReference type="ARBA" id="ARBA00022679"/>
    </source>
</evidence>
<keyword evidence="13" id="KW-0812">Transmembrane</keyword>
<dbReference type="PROSITE" id="PS50885">
    <property type="entry name" value="HAMP"/>
    <property type="match status" value="1"/>
</dbReference>
<dbReference type="SMART" id="SM00388">
    <property type="entry name" value="HisKA"/>
    <property type="match status" value="1"/>
</dbReference>
<dbReference type="PANTHER" id="PTHR45453">
    <property type="entry name" value="PHOSPHATE REGULON SENSOR PROTEIN PHOR"/>
    <property type="match status" value="1"/>
</dbReference>
<dbReference type="Pfam" id="PF00672">
    <property type="entry name" value="HAMP"/>
    <property type="match status" value="1"/>
</dbReference>
<name>A0ABY1M119_9BACL</name>
<dbReference type="InterPro" id="IPR005467">
    <property type="entry name" value="His_kinase_dom"/>
</dbReference>
<dbReference type="EC" id="2.7.13.3" evidence="3"/>
<dbReference type="InterPro" id="IPR003660">
    <property type="entry name" value="HAMP_dom"/>
</dbReference>
<keyword evidence="10" id="KW-0902">Two-component regulatory system</keyword>
<feature type="coiled-coil region" evidence="12">
    <location>
        <begin position="324"/>
        <end position="372"/>
    </location>
</feature>
<feature type="domain" description="Histidine kinase" evidence="14">
    <location>
        <begin position="372"/>
        <end position="598"/>
    </location>
</feature>
<dbReference type="InterPro" id="IPR003594">
    <property type="entry name" value="HATPase_dom"/>
</dbReference>
<evidence type="ECO:0000256" key="12">
    <source>
        <dbReference type="SAM" id="Coils"/>
    </source>
</evidence>
<keyword evidence="9" id="KW-0067">ATP-binding</keyword>
<dbReference type="CDD" id="cd06225">
    <property type="entry name" value="HAMP"/>
    <property type="match status" value="1"/>
</dbReference>
<keyword evidence="8" id="KW-0418">Kinase</keyword>
<dbReference type="EMBL" id="FXAE01000043">
    <property type="protein sequence ID" value="SMF52059.1"/>
    <property type="molecule type" value="Genomic_DNA"/>
</dbReference>
<dbReference type="InterPro" id="IPR036890">
    <property type="entry name" value="HATPase_C_sf"/>
</dbReference>
<evidence type="ECO:0000256" key="4">
    <source>
        <dbReference type="ARBA" id="ARBA00022475"/>
    </source>
</evidence>
<keyword evidence="17" id="KW-1185">Reference proteome</keyword>
<keyword evidence="13" id="KW-1133">Transmembrane helix</keyword>
<keyword evidence="6" id="KW-0808">Transferase</keyword>
<feature type="transmembrane region" description="Helical" evidence="13">
    <location>
        <begin position="270"/>
        <end position="293"/>
    </location>
</feature>
<protein>
    <recommendedName>
        <fullName evidence="3">histidine kinase</fullName>
        <ecNumber evidence="3">2.7.13.3</ecNumber>
    </recommendedName>
</protein>
<dbReference type="InterPro" id="IPR036097">
    <property type="entry name" value="HisK_dim/P_sf"/>
</dbReference>
<dbReference type="Gene3D" id="3.30.565.10">
    <property type="entry name" value="Histidine kinase-like ATPase, C-terminal domain"/>
    <property type="match status" value="1"/>
</dbReference>
<evidence type="ECO:0000259" key="15">
    <source>
        <dbReference type="PROSITE" id="PS50885"/>
    </source>
</evidence>
<dbReference type="SUPFAM" id="SSF55874">
    <property type="entry name" value="ATPase domain of HSP90 chaperone/DNA topoisomerase II/histidine kinase"/>
    <property type="match status" value="1"/>
</dbReference>
<dbReference type="SUPFAM" id="SSF158472">
    <property type="entry name" value="HAMP domain-like"/>
    <property type="match status" value="1"/>
</dbReference>
<dbReference type="Gene3D" id="1.10.287.130">
    <property type="match status" value="1"/>
</dbReference>
<evidence type="ECO:0000256" key="2">
    <source>
        <dbReference type="ARBA" id="ARBA00004651"/>
    </source>
</evidence>
<dbReference type="Gene3D" id="6.10.340.10">
    <property type="match status" value="1"/>
</dbReference>
<dbReference type="Proteomes" id="UP000192939">
    <property type="component" value="Unassembled WGS sequence"/>
</dbReference>
<keyword evidence="11 13" id="KW-0472">Membrane</keyword>
<dbReference type="SMART" id="SM00304">
    <property type="entry name" value="HAMP"/>
    <property type="match status" value="1"/>
</dbReference>
<proteinExistence type="predicted"/>
<feature type="domain" description="HAMP" evidence="15">
    <location>
        <begin position="291"/>
        <end position="343"/>
    </location>
</feature>
<dbReference type="CDD" id="cd00082">
    <property type="entry name" value="HisKA"/>
    <property type="match status" value="1"/>
</dbReference>
<keyword evidence="7" id="KW-0547">Nucleotide-binding</keyword>
<comment type="subcellular location">
    <subcellularLocation>
        <location evidence="2">Cell membrane</location>
        <topology evidence="2">Multi-pass membrane protein</topology>
    </subcellularLocation>
</comment>
<dbReference type="Pfam" id="PF02518">
    <property type="entry name" value="HATPase_c"/>
    <property type="match status" value="1"/>
</dbReference>
<dbReference type="SUPFAM" id="SSF47384">
    <property type="entry name" value="Homodimeric domain of signal transducing histidine kinase"/>
    <property type="match status" value="1"/>
</dbReference>
<evidence type="ECO:0000256" key="11">
    <source>
        <dbReference type="ARBA" id="ARBA00023136"/>
    </source>
</evidence>
<evidence type="ECO:0000313" key="17">
    <source>
        <dbReference type="Proteomes" id="UP000192939"/>
    </source>
</evidence>
<sequence>MRRHSVVFKLFIVTSVLVLLAFSVVMVAEGMFFERFYRETKINRLVESMRSFAKQFSEHPNDDQQVSRLLGEYMNRHDASIAILSREFVQLHYEPYYIDLQTLSGKKIKVVIPTEGTTWEEIPKFVKGDQLTVDGMFMDQLDTIMNPVEIHLSAEASREPDLGLVRVEGKVEDLLLPEPHSRSYNPFYQDSLIDDAVQAWREQIYRNNCSETELLQEGLVRFEWRDPWSGVEYAVLLQPLANEEQRGPHYMIALSSLQPVGEAVDILQNYVIVLAPLILVLVVLLSLIFSRLVSRPLLALNRTAARLAELDFSVVPEARSKDEFGELSRNLARLSRNLDEALKELTLANRQLQQDVEEKRKAEELRKELVANISHELKTPLGIVKGFAEGLQDGVADDKKERYLALIVSETDRMNALIMDMLELSKFEVKKIQLQPHSFSLSRLVKRVAESFDQQLEAKGLQIKLTLSYEKSGLHSSHVEEMTVWADPRRIEQVVLNLLSNAVRHAREESIICIELHREVNGKITTTIENVGPTIPEADLARIWDQFYRAERSRDRKSGGTGLGLAIVKHILELHGSEYGARNTEQGVAFYFTLAHQDHINGGETHDEK</sequence>
<reference evidence="16 17" key="1">
    <citation type="submission" date="2017-04" db="EMBL/GenBank/DDBJ databases">
        <authorList>
            <person name="Varghese N."/>
            <person name="Submissions S."/>
        </authorList>
    </citation>
    <scope>NUCLEOTIDE SEQUENCE [LARGE SCALE GENOMIC DNA]</scope>
    <source>
        <strain evidence="16 17">J12</strain>
    </source>
</reference>
<comment type="catalytic activity">
    <reaction evidence="1">
        <text>ATP + protein L-histidine = ADP + protein N-phospho-L-histidine.</text>
        <dbReference type="EC" id="2.7.13.3"/>
    </reaction>
</comment>
<organism evidence="16 17">
    <name type="scientific">Paenibacillus barengoltzii J12</name>
    <dbReference type="NCBI Taxonomy" id="935846"/>
    <lineage>
        <taxon>Bacteria</taxon>
        <taxon>Bacillati</taxon>
        <taxon>Bacillota</taxon>
        <taxon>Bacilli</taxon>
        <taxon>Bacillales</taxon>
        <taxon>Paenibacillaceae</taxon>
        <taxon>Paenibacillus</taxon>
    </lineage>
</organism>
<gene>
    <name evidence="16" type="ORF">SAMN02744124_03449</name>
</gene>
<evidence type="ECO:0000256" key="13">
    <source>
        <dbReference type="SAM" id="Phobius"/>
    </source>
</evidence>
<accession>A0ABY1M119</accession>
<dbReference type="SMART" id="SM00387">
    <property type="entry name" value="HATPase_c"/>
    <property type="match status" value="1"/>
</dbReference>
<evidence type="ECO:0000256" key="7">
    <source>
        <dbReference type="ARBA" id="ARBA00022741"/>
    </source>
</evidence>
<evidence type="ECO:0000256" key="1">
    <source>
        <dbReference type="ARBA" id="ARBA00000085"/>
    </source>
</evidence>
<evidence type="ECO:0000256" key="10">
    <source>
        <dbReference type="ARBA" id="ARBA00023012"/>
    </source>
</evidence>
<evidence type="ECO:0000256" key="9">
    <source>
        <dbReference type="ARBA" id="ARBA00022840"/>
    </source>
</evidence>
<comment type="caution">
    <text evidence="16">The sequence shown here is derived from an EMBL/GenBank/DDBJ whole genome shotgun (WGS) entry which is preliminary data.</text>
</comment>
<dbReference type="PROSITE" id="PS50109">
    <property type="entry name" value="HIS_KIN"/>
    <property type="match status" value="1"/>
</dbReference>
<dbReference type="InterPro" id="IPR004358">
    <property type="entry name" value="Sig_transdc_His_kin-like_C"/>
</dbReference>
<keyword evidence="12" id="KW-0175">Coiled coil</keyword>
<dbReference type="PRINTS" id="PR00344">
    <property type="entry name" value="BCTRLSENSOR"/>
</dbReference>
<evidence type="ECO:0000259" key="14">
    <source>
        <dbReference type="PROSITE" id="PS50109"/>
    </source>
</evidence>
<evidence type="ECO:0000256" key="8">
    <source>
        <dbReference type="ARBA" id="ARBA00022777"/>
    </source>
</evidence>
<dbReference type="Pfam" id="PF00512">
    <property type="entry name" value="HisKA"/>
    <property type="match status" value="1"/>
</dbReference>
<keyword evidence="4" id="KW-1003">Cell membrane</keyword>
<keyword evidence="5" id="KW-0597">Phosphoprotein</keyword>
<evidence type="ECO:0000256" key="5">
    <source>
        <dbReference type="ARBA" id="ARBA00022553"/>
    </source>
</evidence>
<evidence type="ECO:0000256" key="3">
    <source>
        <dbReference type="ARBA" id="ARBA00012438"/>
    </source>
</evidence>